<dbReference type="EMBL" id="JAUEPP010000002">
    <property type="protein sequence ID" value="KAK3350446.1"/>
    <property type="molecule type" value="Genomic_DNA"/>
</dbReference>
<dbReference type="GeneID" id="87862573"/>
<name>A0AAE0JJE7_9PEZI</name>
<evidence type="ECO:0000313" key="2">
    <source>
        <dbReference type="EMBL" id="KAK3350446.1"/>
    </source>
</evidence>
<evidence type="ECO:0000313" key="3">
    <source>
        <dbReference type="Proteomes" id="UP001278500"/>
    </source>
</evidence>
<dbReference type="Proteomes" id="UP001278500">
    <property type="component" value="Unassembled WGS sequence"/>
</dbReference>
<dbReference type="RefSeq" id="XP_062683741.1">
    <property type="nucleotide sequence ID" value="XM_062825419.1"/>
</dbReference>
<sequence length="172" mass="19745">MNEAILPAPAKSSGESGNMGVMKYPPLQKRKKAELHTSEIEPWIRVLIDNMDTALYPASTEMVARNSGWDEPGNLRGVIMYLPPKGMIRRKLRTQIKNMDDRVFGHPVVILFMRRTEGTETVRIFPVSRFRFFLGSRHWHYHVIHSLEPASLVRLPMLTVGCPSDYQFPRAL</sequence>
<evidence type="ECO:0000256" key="1">
    <source>
        <dbReference type="SAM" id="MobiDB-lite"/>
    </source>
</evidence>
<comment type="caution">
    <text evidence="2">The sequence shown here is derived from an EMBL/GenBank/DDBJ whole genome shotgun (WGS) entry which is preliminary data.</text>
</comment>
<protein>
    <submittedName>
        <fullName evidence="2">Uncharacterized protein</fullName>
    </submittedName>
</protein>
<gene>
    <name evidence="2" type="ORF">B0H65DRAFT_439490</name>
</gene>
<dbReference type="AlphaFoldDB" id="A0AAE0JJE7"/>
<reference evidence="2" key="2">
    <citation type="submission" date="2023-06" db="EMBL/GenBank/DDBJ databases">
        <authorList>
            <consortium name="Lawrence Berkeley National Laboratory"/>
            <person name="Haridas S."/>
            <person name="Hensen N."/>
            <person name="Bonometti L."/>
            <person name="Westerberg I."/>
            <person name="Brannstrom I.O."/>
            <person name="Guillou S."/>
            <person name="Cros-Aarteil S."/>
            <person name="Calhoun S."/>
            <person name="Kuo A."/>
            <person name="Mondo S."/>
            <person name="Pangilinan J."/>
            <person name="Riley R."/>
            <person name="Labutti K."/>
            <person name="Andreopoulos B."/>
            <person name="Lipzen A."/>
            <person name="Chen C."/>
            <person name="Yanf M."/>
            <person name="Daum C."/>
            <person name="Ng V."/>
            <person name="Clum A."/>
            <person name="Steindorff A."/>
            <person name="Ohm R."/>
            <person name="Martin F."/>
            <person name="Silar P."/>
            <person name="Natvig D."/>
            <person name="Lalanne C."/>
            <person name="Gautier V."/>
            <person name="Ament-Velasquez S.L."/>
            <person name="Kruys A."/>
            <person name="Hutchinson M.I."/>
            <person name="Powell A.J."/>
            <person name="Barry K."/>
            <person name="Miller A.N."/>
            <person name="Grigoriev I.V."/>
            <person name="Debuchy R."/>
            <person name="Gladieux P."/>
            <person name="Thoren M.H."/>
            <person name="Johannesson H."/>
        </authorList>
    </citation>
    <scope>NUCLEOTIDE SEQUENCE</scope>
    <source>
        <strain evidence="2">CBS 560.94</strain>
    </source>
</reference>
<proteinExistence type="predicted"/>
<organism evidence="2 3">
    <name type="scientific">Neurospora tetraspora</name>
    <dbReference type="NCBI Taxonomy" id="94610"/>
    <lineage>
        <taxon>Eukaryota</taxon>
        <taxon>Fungi</taxon>
        <taxon>Dikarya</taxon>
        <taxon>Ascomycota</taxon>
        <taxon>Pezizomycotina</taxon>
        <taxon>Sordariomycetes</taxon>
        <taxon>Sordariomycetidae</taxon>
        <taxon>Sordariales</taxon>
        <taxon>Sordariaceae</taxon>
        <taxon>Neurospora</taxon>
    </lineage>
</organism>
<reference evidence="2" key="1">
    <citation type="journal article" date="2023" name="Mol. Phylogenet. Evol.">
        <title>Genome-scale phylogeny and comparative genomics of the fungal order Sordariales.</title>
        <authorList>
            <person name="Hensen N."/>
            <person name="Bonometti L."/>
            <person name="Westerberg I."/>
            <person name="Brannstrom I.O."/>
            <person name="Guillou S."/>
            <person name="Cros-Aarteil S."/>
            <person name="Calhoun S."/>
            <person name="Haridas S."/>
            <person name="Kuo A."/>
            <person name="Mondo S."/>
            <person name="Pangilinan J."/>
            <person name="Riley R."/>
            <person name="LaButti K."/>
            <person name="Andreopoulos B."/>
            <person name="Lipzen A."/>
            <person name="Chen C."/>
            <person name="Yan M."/>
            <person name="Daum C."/>
            <person name="Ng V."/>
            <person name="Clum A."/>
            <person name="Steindorff A."/>
            <person name="Ohm R.A."/>
            <person name="Martin F."/>
            <person name="Silar P."/>
            <person name="Natvig D.O."/>
            <person name="Lalanne C."/>
            <person name="Gautier V."/>
            <person name="Ament-Velasquez S.L."/>
            <person name="Kruys A."/>
            <person name="Hutchinson M.I."/>
            <person name="Powell A.J."/>
            <person name="Barry K."/>
            <person name="Miller A.N."/>
            <person name="Grigoriev I.V."/>
            <person name="Debuchy R."/>
            <person name="Gladieux P."/>
            <person name="Hiltunen Thoren M."/>
            <person name="Johannesson H."/>
        </authorList>
    </citation>
    <scope>NUCLEOTIDE SEQUENCE</scope>
    <source>
        <strain evidence="2">CBS 560.94</strain>
    </source>
</reference>
<accession>A0AAE0JJE7</accession>
<feature type="region of interest" description="Disordered" evidence="1">
    <location>
        <begin position="1"/>
        <end position="20"/>
    </location>
</feature>
<keyword evidence="3" id="KW-1185">Reference proteome</keyword>